<dbReference type="InterPro" id="IPR003130">
    <property type="entry name" value="GED"/>
</dbReference>
<dbReference type="GO" id="GO:0005886">
    <property type="term" value="C:plasma membrane"/>
    <property type="evidence" value="ECO:0007669"/>
    <property type="project" value="TreeGrafter"/>
</dbReference>
<dbReference type="AlphaFoldDB" id="A0A8K0EE52"/>
<proteinExistence type="predicted"/>
<evidence type="ECO:0000313" key="6">
    <source>
        <dbReference type="Proteomes" id="UP000838412"/>
    </source>
</evidence>
<dbReference type="InterPro" id="IPR020850">
    <property type="entry name" value="GED_dom"/>
</dbReference>
<dbReference type="SMART" id="SM00053">
    <property type="entry name" value="DYNc"/>
    <property type="match status" value="1"/>
</dbReference>
<reference evidence="5" key="1">
    <citation type="submission" date="2022-01" db="EMBL/GenBank/DDBJ databases">
        <authorList>
            <person name="Braso-Vives M."/>
        </authorList>
    </citation>
    <scope>NUCLEOTIDE SEQUENCE</scope>
</reference>
<dbReference type="EMBL" id="OV696701">
    <property type="protein sequence ID" value="CAH1247538.1"/>
    <property type="molecule type" value="Genomic_DNA"/>
</dbReference>
<dbReference type="Pfam" id="PF02212">
    <property type="entry name" value="GED"/>
    <property type="match status" value="1"/>
</dbReference>
<dbReference type="GO" id="GO:0031623">
    <property type="term" value="P:receptor internalization"/>
    <property type="evidence" value="ECO:0007669"/>
    <property type="project" value="TreeGrafter"/>
</dbReference>
<evidence type="ECO:0000313" key="5">
    <source>
        <dbReference type="EMBL" id="CAH1247538.1"/>
    </source>
</evidence>
<keyword evidence="1" id="KW-0547">Nucleotide-binding</keyword>
<dbReference type="PANTHER" id="PTHR11566">
    <property type="entry name" value="DYNAMIN"/>
    <property type="match status" value="1"/>
</dbReference>
<dbReference type="PANTHER" id="PTHR11566:SF231">
    <property type="entry name" value="INTERFERON-INDUCED GTP-BINDING PROTEIN MX"/>
    <property type="match status" value="1"/>
</dbReference>
<keyword evidence="6" id="KW-1185">Reference proteome</keyword>
<dbReference type="GO" id="GO:0005874">
    <property type="term" value="C:microtubule"/>
    <property type="evidence" value="ECO:0007669"/>
    <property type="project" value="TreeGrafter"/>
</dbReference>
<protein>
    <submittedName>
        <fullName evidence="5">MX1 protein</fullName>
    </submittedName>
</protein>
<dbReference type="GO" id="GO:0003924">
    <property type="term" value="F:GTPase activity"/>
    <property type="evidence" value="ECO:0007669"/>
    <property type="project" value="InterPro"/>
</dbReference>
<dbReference type="SUPFAM" id="SSF52540">
    <property type="entry name" value="P-loop containing nucleoside triphosphate hydrolases"/>
    <property type="match status" value="2"/>
</dbReference>
<dbReference type="GO" id="GO:0005737">
    <property type="term" value="C:cytoplasm"/>
    <property type="evidence" value="ECO:0007669"/>
    <property type="project" value="TreeGrafter"/>
</dbReference>
<dbReference type="SMART" id="SM00302">
    <property type="entry name" value="GED"/>
    <property type="match status" value="1"/>
</dbReference>
<dbReference type="Pfam" id="PF01031">
    <property type="entry name" value="Dynamin_M"/>
    <property type="match status" value="1"/>
</dbReference>
<evidence type="ECO:0000259" key="3">
    <source>
        <dbReference type="PROSITE" id="PS51388"/>
    </source>
</evidence>
<dbReference type="PROSITE" id="PS51718">
    <property type="entry name" value="G_DYNAMIN_2"/>
    <property type="match status" value="1"/>
</dbReference>
<dbReference type="InterPro" id="IPR045063">
    <property type="entry name" value="Dynamin_N"/>
</dbReference>
<dbReference type="InterPro" id="IPR022812">
    <property type="entry name" value="Dynamin"/>
</dbReference>
<keyword evidence="2" id="KW-0342">GTP-binding</keyword>
<feature type="domain" description="Dynamin-type G" evidence="4">
    <location>
        <begin position="35"/>
        <end position="480"/>
    </location>
</feature>
<evidence type="ECO:0000256" key="2">
    <source>
        <dbReference type="ARBA" id="ARBA00023134"/>
    </source>
</evidence>
<dbReference type="InterPro" id="IPR030381">
    <property type="entry name" value="G_DYNAMIN_dom"/>
</dbReference>
<gene>
    <name evidence="5" type="primary">MX1</name>
    <name evidence="5" type="ORF">BLAG_LOCUS9168</name>
</gene>
<sequence length="803" mass="91386">MAPEPPPALTVTYREKVRPFIDLVDELRASGLDRDVTLPSVVVIGDQSAGKSSCLEAISGVQLPRGSDPSKLQEDLDKREAWKSEWDMAFHPDKCSQLPLTRARKPLNADSSYTLHSHTLKRVPSAKYLAVTLQTDLSWGTHINNTYSKANRTLGFLRRNLRVFSGKTKELAYKALVRPSVEYDMASCVCHPHTNGNINKLEKIQLRAARFLLNRHRNTSSKHLCIVTRCPLELRLKKSQDPGSKWRGYIHYHFEGDRDETGWKVDGPEDVGDAVRKGECLYGKTTQNNLAGESHGISPRLITLDVESPDTPDLTLIDLPGIARVAVDGQPPDIGDQIKALINEYIEKEETIILAVVPCNVDIATTEALQMAKEVDPTGARTLGVLTKPDLVDRGTETAVVDIMNNRKYRLEKGYTIIKCRGQADIDGNVALADAMDKEEEFFKKHEQFKILYHEKKTGTKTLATKLTTELVEQIKKSIPVLKEDVKEKLRDTERQLRLLGDGIPEDASSKMRFLVELLNGFTDDLEKLANGEEVRNNMSTKEKNELWLVGEVRDAYKQFADEIGGLLPDDGKLEDIEAEIETKRGRELPGFLPYPVCETFIREHMKEFKDPASYCLLTVNQKVESVVALLTTHWFQAFSQLNMEIKEKVNELRLDQEKKAREVIDLLFEMESLVFTQDDIFSMTLEEVENRAFELEKARNKSSGDQEDNRTTRQKEAERMLRIIESFFKVSIRRLSDMVPMTISLHLMTKFKEEVKAQITLMIGQPETLELLHEDPDITEQRNILKDKRRRLTKANQKLAKF</sequence>
<name>A0A8K0EE52_BRALA</name>
<dbReference type="Proteomes" id="UP000838412">
    <property type="component" value="Chromosome 16"/>
</dbReference>
<dbReference type="InterPro" id="IPR000375">
    <property type="entry name" value="Dynamin_stalk"/>
</dbReference>
<accession>A0A8K0EE52</accession>
<dbReference type="CDD" id="cd08771">
    <property type="entry name" value="DLP_1"/>
    <property type="match status" value="1"/>
</dbReference>
<dbReference type="PROSITE" id="PS51388">
    <property type="entry name" value="GED"/>
    <property type="match status" value="1"/>
</dbReference>
<dbReference type="GO" id="GO:0008017">
    <property type="term" value="F:microtubule binding"/>
    <property type="evidence" value="ECO:0007669"/>
    <property type="project" value="TreeGrafter"/>
</dbReference>
<dbReference type="InterPro" id="IPR027417">
    <property type="entry name" value="P-loop_NTPase"/>
</dbReference>
<feature type="domain" description="GED" evidence="3">
    <location>
        <begin position="718"/>
        <end position="803"/>
    </location>
</feature>
<dbReference type="Pfam" id="PF00350">
    <property type="entry name" value="Dynamin_N"/>
    <property type="match status" value="2"/>
</dbReference>
<dbReference type="Gene3D" id="1.20.120.1240">
    <property type="entry name" value="Dynamin, middle domain"/>
    <property type="match status" value="1"/>
</dbReference>
<dbReference type="GO" id="GO:0005525">
    <property type="term" value="F:GTP binding"/>
    <property type="evidence" value="ECO:0007669"/>
    <property type="project" value="InterPro"/>
</dbReference>
<dbReference type="InterPro" id="IPR001401">
    <property type="entry name" value="Dynamin_GTPase"/>
</dbReference>
<dbReference type="GO" id="GO:0098793">
    <property type="term" value="C:presynapse"/>
    <property type="evidence" value="ECO:0007669"/>
    <property type="project" value="GOC"/>
</dbReference>
<dbReference type="GO" id="GO:0016185">
    <property type="term" value="P:synaptic vesicle budding from presynaptic endocytic zone membrane"/>
    <property type="evidence" value="ECO:0007669"/>
    <property type="project" value="TreeGrafter"/>
</dbReference>
<dbReference type="Gene3D" id="3.40.50.300">
    <property type="entry name" value="P-loop containing nucleotide triphosphate hydrolases"/>
    <property type="match status" value="2"/>
</dbReference>
<dbReference type="SMR" id="A0A8K0EE52"/>
<organism evidence="5 6">
    <name type="scientific">Branchiostoma lanceolatum</name>
    <name type="common">Common lancelet</name>
    <name type="synonym">Amphioxus lanceolatum</name>
    <dbReference type="NCBI Taxonomy" id="7740"/>
    <lineage>
        <taxon>Eukaryota</taxon>
        <taxon>Metazoa</taxon>
        <taxon>Chordata</taxon>
        <taxon>Cephalochordata</taxon>
        <taxon>Leptocardii</taxon>
        <taxon>Amphioxiformes</taxon>
        <taxon>Branchiostomatidae</taxon>
        <taxon>Branchiostoma</taxon>
    </lineage>
</organism>
<evidence type="ECO:0000259" key="4">
    <source>
        <dbReference type="PROSITE" id="PS51718"/>
    </source>
</evidence>
<evidence type="ECO:0000256" key="1">
    <source>
        <dbReference type="ARBA" id="ARBA00022741"/>
    </source>
</evidence>
<dbReference type="OrthoDB" id="5061070at2759"/>